<dbReference type="SUPFAM" id="SSF54236">
    <property type="entry name" value="Ubiquitin-like"/>
    <property type="match status" value="4"/>
</dbReference>
<dbReference type="PROSITE" id="PS50053">
    <property type="entry name" value="UBIQUITIN_2"/>
    <property type="match status" value="3"/>
</dbReference>
<sequence>MAQFSVTQHGASNICTTGNNISIHIENFNSGQFLDNKYFHSLDVNPNILKSLIPVFENTSTERFEVRIKTNRGIVTLDVHPSDQIQSIKLKLQLLYGILYNKQFLAFEEKVLHDKDKLTDYNIERSSLLYMVYSTEENGMIFQRIHGRWFCLPVEPETPVPDLKNQIEIEEGLPADRQQLFLDDGKVLKDDKRISDYSIAKNQVVKVATKQLKDDMITVVVKQLTGHHIELTMGKYETIEDLKKQIELKANIDQNSQQLLFNSSKLSEDNFTLANYYTTEKLTLHLVKNIYGGGLRIRVRTSIGEIISLGSQTENVLIREIKSIIEESRGFLVQHQRLFYLNEELKDDSKPIGDCLDISKIAYLTLEMVLKSS</sequence>
<reference evidence="2" key="2">
    <citation type="submission" date="2015-02" db="UniProtKB">
        <authorList>
            <consortium name="EnsemblMetazoa"/>
        </authorList>
    </citation>
    <scope>IDENTIFICATION</scope>
</reference>
<dbReference type="InterPro" id="IPR000626">
    <property type="entry name" value="Ubiquitin-like_dom"/>
</dbReference>
<dbReference type="Gene3D" id="3.10.20.90">
    <property type="entry name" value="Phosphatidylinositol 3-kinase Catalytic Subunit, Chain A, domain 1"/>
    <property type="match status" value="4"/>
</dbReference>
<dbReference type="CDD" id="cd17039">
    <property type="entry name" value="Ubl_ubiquitin_like"/>
    <property type="match status" value="1"/>
</dbReference>
<organism evidence="2 3">
    <name type="scientific">Strigamia maritima</name>
    <name type="common">European centipede</name>
    <name type="synonym">Geophilus maritimus</name>
    <dbReference type="NCBI Taxonomy" id="126957"/>
    <lineage>
        <taxon>Eukaryota</taxon>
        <taxon>Metazoa</taxon>
        <taxon>Ecdysozoa</taxon>
        <taxon>Arthropoda</taxon>
        <taxon>Myriapoda</taxon>
        <taxon>Chilopoda</taxon>
        <taxon>Pleurostigmophora</taxon>
        <taxon>Geophilomorpha</taxon>
        <taxon>Linotaeniidae</taxon>
        <taxon>Strigamia</taxon>
    </lineage>
</organism>
<dbReference type="HOGENOM" id="CLU_742528_0_0_1"/>
<protein>
    <recommendedName>
        <fullName evidence="1">Ubiquitin-like domain-containing protein</fullName>
    </recommendedName>
</protein>
<dbReference type="Pfam" id="PF00240">
    <property type="entry name" value="ubiquitin"/>
    <property type="match status" value="4"/>
</dbReference>
<proteinExistence type="predicted"/>
<feature type="domain" description="Ubiquitin-like" evidence="1">
    <location>
        <begin position="217"/>
        <end position="293"/>
    </location>
</feature>
<dbReference type="PRINTS" id="PR00348">
    <property type="entry name" value="UBIQUITIN"/>
</dbReference>
<dbReference type="InterPro" id="IPR029071">
    <property type="entry name" value="Ubiquitin-like_domsf"/>
</dbReference>
<accession>T1IX06</accession>
<dbReference type="OMA" id="MIFQRIH"/>
<evidence type="ECO:0000313" key="2">
    <source>
        <dbReference type="EnsemblMetazoa" id="SMAR005736-PA"/>
    </source>
</evidence>
<dbReference type="InterPro" id="IPR050158">
    <property type="entry name" value="Ubiquitin_ubiquitin-like"/>
</dbReference>
<dbReference type="AlphaFoldDB" id="T1IX06"/>
<evidence type="ECO:0000313" key="3">
    <source>
        <dbReference type="Proteomes" id="UP000014500"/>
    </source>
</evidence>
<dbReference type="SMART" id="SM00213">
    <property type="entry name" value="UBQ"/>
    <property type="match status" value="4"/>
</dbReference>
<dbReference type="PhylomeDB" id="T1IX06"/>
<feature type="domain" description="Ubiquitin-like" evidence="1">
    <location>
        <begin position="64"/>
        <end position="132"/>
    </location>
</feature>
<dbReference type="EnsemblMetazoa" id="SMAR005736-RA">
    <property type="protein sequence ID" value="SMAR005736-PA"/>
    <property type="gene ID" value="SMAR005736"/>
</dbReference>
<feature type="domain" description="Ubiquitin-like" evidence="1">
    <location>
        <begin position="140"/>
        <end position="214"/>
    </location>
</feature>
<dbReference type="Proteomes" id="UP000014500">
    <property type="component" value="Unassembled WGS sequence"/>
</dbReference>
<dbReference type="EMBL" id="JH431639">
    <property type="status" value="NOT_ANNOTATED_CDS"/>
    <property type="molecule type" value="Genomic_DNA"/>
</dbReference>
<keyword evidence="3" id="KW-1185">Reference proteome</keyword>
<evidence type="ECO:0000259" key="1">
    <source>
        <dbReference type="PROSITE" id="PS50053"/>
    </source>
</evidence>
<dbReference type="eggNOG" id="KOG0001">
    <property type="taxonomic scope" value="Eukaryota"/>
</dbReference>
<dbReference type="PANTHER" id="PTHR10666">
    <property type="entry name" value="UBIQUITIN"/>
    <property type="match status" value="1"/>
</dbReference>
<dbReference type="InterPro" id="IPR019956">
    <property type="entry name" value="Ubiquitin_dom"/>
</dbReference>
<reference evidence="3" key="1">
    <citation type="submission" date="2011-05" db="EMBL/GenBank/DDBJ databases">
        <authorList>
            <person name="Richards S.R."/>
            <person name="Qu J."/>
            <person name="Jiang H."/>
            <person name="Jhangiani S.N."/>
            <person name="Agravi P."/>
            <person name="Goodspeed R."/>
            <person name="Gross S."/>
            <person name="Mandapat C."/>
            <person name="Jackson L."/>
            <person name="Mathew T."/>
            <person name="Pu L."/>
            <person name="Thornton R."/>
            <person name="Saada N."/>
            <person name="Wilczek-Boney K.B."/>
            <person name="Lee S."/>
            <person name="Kovar C."/>
            <person name="Wu Y."/>
            <person name="Scherer S.E."/>
            <person name="Worley K.C."/>
            <person name="Muzny D.M."/>
            <person name="Gibbs R."/>
        </authorList>
    </citation>
    <scope>NUCLEOTIDE SEQUENCE</scope>
    <source>
        <strain evidence="3">Brora</strain>
    </source>
</reference>
<dbReference type="STRING" id="126957.T1IX06"/>
<name>T1IX06_STRMM</name>